<dbReference type="InterPro" id="IPR006059">
    <property type="entry name" value="SBP"/>
</dbReference>
<accession>A0A4R9AKV2</accession>
<comment type="caution">
    <text evidence="6">The sequence shown here is derived from an EMBL/GenBank/DDBJ whole genome shotgun (WGS) entry which is preliminary data.</text>
</comment>
<protein>
    <submittedName>
        <fullName evidence="6">Sugar ABC transporter substrate-binding protein</fullName>
    </submittedName>
</protein>
<dbReference type="CDD" id="cd13585">
    <property type="entry name" value="PBP2_TMBP_like"/>
    <property type="match status" value="1"/>
</dbReference>
<gene>
    <name evidence="6" type="ORF">E3T47_12540</name>
</gene>
<evidence type="ECO:0000256" key="1">
    <source>
        <dbReference type="ARBA" id="ARBA00004196"/>
    </source>
</evidence>
<evidence type="ECO:0000313" key="6">
    <source>
        <dbReference type="EMBL" id="TFD64294.1"/>
    </source>
</evidence>
<feature type="signal peptide" evidence="5">
    <location>
        <begin position="1"/>
        <end position="24"/>
    </location>
</feature>
<dbReference type="InterPro" id="IPR050490">
    <property type="entry name" value="Bact_solute-bd_prot1"/>
</dbReference>
<dbReference type="Gene3D" id="3.40.190.10">
    <property type="entry name" value="Periplasmic binding protein-like II"/>
    <property type="match status" value="1"/>
</dbReference>
<keyword evidence="3" id="KW-0813">Transport</keyword>
<evidence type="ECO:0000256" key="4">
    <source>
        <dbReference type="ARBA" id="ARBA00022729"/>
    </source>
</evidence>
<evidence type="ECO:0000256" key="5">
    <source>
        <dbReference type="SAM" id="SignalP"/>
    </source>
</evidence>
<dbReference type="AlphaFoldDB" id="A0A4R9AKV2"/>
<dbReference type="PANTHER" id="PTHR43649">
    <property type="entry name" value="ARABINOSE-BINDING PROTEIN-RELATED"/>
    <property type="match status" value="1"/>
</dbReference>
<dbReference type="EMBL" id="SOHK01000017">
    <property type="protein sequence ID" value="TFD64294.1"/>
    <property type="molecule type" value="Genomic_DNA"/>
</dbReference>
<comment type="subcellular location">
    <subcellularLocation>
        <location evidence="1">Cell envelope</location>
    </subcellularLocation>
</comment>
<feature type="chain" id="PRO_5020950221" evidence="5">
    <location>
        <begin position="25"/>
        <end position="448"/>
    </location>
</feature>
<evidence type="ECO:0000256" key="2">
    <source>
        <dbReference type="ARBA" id="ARBA00008520"/>
    </source>
</evidence>
<dbReference type="OrthoDB" id="1650177at2"/>
<dbReference type="SUPFAM" id="SSF53850">
    <property type="entry name" value="Periplasmic binding protein-like II"/>
    <property type="match status" value="1"/>
</dbReference>
<keyword evidence="7" id="KW-1185">Reference proteome</keyword>
<comment type="similarity">
    <text evidence="2">Belongs to the bacterial solute-binding protein 1 family.</text>
</comment>
<organism evidence="6 7">
    <name type="scientific">Cryobacterium ruanii</name>
    <dbReference type="NCBI Taxonomy" id="1259197"/>
    <lineage>
        <taxon>Bacteria</taxon>
        <taxon>Bacillati</taxon>
        <taxon>Actinomycetota</taxon>
        <taxon>Actinomycetes</taxon>
        <taxon>Micrococcales</taxon>
        <taxon>Microbacteriaceae</taxon>
        <taxon>Cryobacterium</taxon>
    </lineage>
</organism>
<name>A0A4R9AKV2_9MICO</name>
<proteinExistence type="inferred from homology"/>
<dbReference type="GO" id="GO:0030313">
    <property type="term" value="C:cell envelope"/>
    <property type="evidence" value="ECO:0007669"/>
    <property type="project" value="UniProtKB-SubCell"/>
</dbReference>
<dbReference type="Pfam" id="PF01547">
    <property type="entry name" value="SBP_bac_1"/>
    <property type="match status" value="1"/>
</dbReference>
<reference evidence="6 7" key="1">
    <citation type="submission" date="2019-03" db="EMBL/GenBank/DDBJ databases">
        <title>Genomics of glacier-inhabiting Cryobacterium strains.</title>
        <authorList>
            <person name="Liu Q."/>
            <person name="Xin Y.-H."/>
        </authorList>
    </citation>
    <scope>NUCLEOTIDE SEQUENCE [LARGE SCALE GENOMIC DNA]</scope>
    <source>
        <strain evidence="6 7">Sr36</strain>
    </source>
</reference>
<sequence>MAKRSTIIAAGAAAVLLVIVGAVAALNLSDSDAPGEATTVTVRLWDEPVAAAYDKSFAAFEKDNPDIQVDVEIVPWNDYFEKLRTDVAGDGAPDVFWVDGGSYPAYADSGALLNITTALPADAQAGWSAAVTAQYTRDAVLWGVPQLADPGIAVYYNAELLGDAGLTPADVSALTWDPTGEDDTLIAILQKLTKDYNGNTADSAEFDGSNLSQYGYNAGYDLQAMVLNYLASNGARLQDESNRYAFASDAGIVSFQYLVDLMNKWQVAPSAADTNTNGDFSREQFLQGKMALFQSGVYNLANVSAGANFDWGVVQLPSGPAGAISGVDGIAAAGNAASAHPAETQRVLEWLGSAAGSEFIGASGAASPAVLTAQPSYAAYWAAQKIDISPFYDVLAAGTAPAPRGAGWPAAENAMRPLLDQVFLGRTTTGSGVRAAQDAANATLTEQR</sequence>
<dbReference type="Proteomes" id="UP000298154">
    <property type="component" value="Unassembled WGS sequence"/>
</dbReference>
<keyword evidence="4 5" id="KW-0732">Signal</keyword>
<evidence type="ECO:0000256" key="3">
    <source>
        <dbReference type="ARBA" id="ARBA00022448"/>
    </source>
</evidence>
<dbReference type="PANTHER" id="PTHR43649:SF31">
    <property type="entry name" value="SN-GLYCEROL-3-PHOSPHATE-BINDING PERIPLASMIC PROTEIN UGPB"/>
    <property type="match status" value="1"/>
</dbReference>
<evidence type="ECO:0000313" key="7">
    <source>
        <dbReference type="Proteomes" id="UP000298154"/>
    </source>
</evidence>
<dbReference type="RefSeq" id="WP_134556379.1">
    <property type="nucleotide sequence ID" value="NZ_SOHK01000017.1"/>
</dbReference>